<dbReference type="GO" id="GO:0005524">
    <property type="term" value="F:ATP binding"/>
    <property type="evidence" value="ECO:0007669"/>
    <property type="project" value="UniProtKB-KW"/>
</dbReference>
<evidence type="ECO:0000256" key="5">
    <source>
        <dbReference type="ARBA" id="ARBA00022967"/>
    </source>
</evidence>
<dbReference type="AlphaFoldDB" id="A0A3P6R2H7"/>
<dbReference type="FunFam" id="3.40.50.1000:FF:000001">
    <property type="entry name" value="Phospholipid-transporting ATPase IC"/>
    <property type="match status" value="1"/>
</dbReference>
<keyword evidence="7" id="KW-0472">Membrane</keyword>
<dbReference type="OrthoDB" id="3352408at2759"/>
<protein>
    <recommendedName>
        <fullName evidence="10">Cation-transporting P-type ATPase C-terminal domain-containing protein</fullName>
    </recommendedName>
</protein>
<reference evidence="8 9" key="1">
    <citation type="submission" date="2018-11" db="EMBL/GenBank/DDBJ databases">
        <authorList>
            <consortium name="Pathogen Informatics"/>
        </authorList>
    </citation>
    <scope>NUCLEOTIDE SEQUENCE [LARGE SCALE GENOMIC DNA]</scope>
</reference>
<dbReference type="InterPro" id="IPR018303">
    <property type="entry name" value="ATPase_P-typ_P_site"/>
</dbReference>
<dbReference type="PANTHER" id="PTHR42861">
    <property type="entry name" value="CALCIUM-TRANSPORTING ATPASE"/>
    <property type="match status" value="1"/>
</dbReference>
<gene>
    <name evidence="8" type="ORF">CGOC_LOCUS3249</name>
</gene>
<evidence type="ECO:0000256" key="4">
    <source>
        <dbReference type="ARBA" id="ARBA00022840"/>
    </source>
</evidence>
<keyword evidence="9" id="KW-1185">Reference proteome</keyword>
<dbReference type="GO" id="GO:0016020">
    <property type="term" value="C:membrane"/>
    <property type="evidence" value="ECO:0007669"/>
    <property type="project" value="UniProtKB-SubCell"/>
</dbReference>
<evidence type="ECO:0000256" key="6">
    <source>
        <dbReference type="ARBA" id="ARBA00022989"/>
    </source>
</evidence>
<dbReference type="Pfam" id="PF13246">
    <property type="entry name" value="Cation_ATPase"/>
    <property type="match status" value="1"/>
</dbReference>
<comment type="subcellular location">
    <subcellularLocation>
        <location evidence="1">Membrane</location>
        <topology evidence="1">Multi-pass membrane protein</topology>
    </subcellularLocation>
</comment>
<dbReference type="Gene3D" id="3.40.50.1000">
    <property type="entry name" value="HAD superfamily/HAD-like"/>
    <property type="match status" value="1"/>
</dbReference>
<dbReference type="Gene3D" id="3.40.1110.10">
    <property type="entry name" value="Calcium-transporting ATPase, cytoplasmic domain N"/>
    <property type="match status" value="2"/>
</dbReference>
<evidence type="ECO:0000256" key="3">
    <source>
        <dbReference type="ARBA" id="ARBA00022741"/>
    </source>
</evidence>
<dbReference type="Proteomes" id="UP000271889">
    <property type="component" value="Unassembled WGS sequence"/>
</dbReference>
<dbReference type="PROSITE" id="PS00154">
    <property type="entry name" value="ATPASE_E1_E2"/>
    <property type="match status" value="1"/>
</dbReference>
<keyword evidence="4" id="KW-0067">ATP-binding</keyword>
<evidence type="ECO:0000256" key="2">
    <source>
        <dbReference type="ARBA" id="ARBA00022692"/>
    </source>
</evidence>
<dbReference type="InterPro" id="IPR023214">
    <property type="entry name" value="HAD_sf"/>
</dbReference>
<dbReference type="GO" id="GO:0005388">
    <property type="term" value="F:P-type calcium transporter activity"/>
    <property type="evidence" value="ECO:0007669"/>
    <property type="project" value="UniProtKB-EC"/>
</dbReference>
<keyword evidence="3" id="KW-0547">Nucleotide-binding</keyword>
<accession>A0A3P6R2H7</accession>
<organism evidence="8 9">
    <name type="scientific">Cylicostephanus goldi</name>
    <name type="common">Nematode worm</name>
    <dbReference type="NCBI Taxonomy" id="71465"/>
    <lineage>
        <taxon>Eukaryota</taxon>
        <taxon>Metazoa</taxon>
        <taxon>Ecdysozoa</taxon>
        <taxon>Nematoda</taxon>
        <taxon>Chromadorea</taxon>
        <taxon>Rhabditida</taxon>
        <taxon>Rhabditina</taxon>
        <taxon>Rhabditomorpha</taxon>
        <taxon>Strongyloidea</taxon>
        <taxon>Strongylidae</taxon>
        <taxon>Cylicostephanus</taxon>
    </lineage>
</organism>
<evidence type="ECO:0000313" key="8">
    <source>
        <dbReference type="EMBL" id="VDK55229.1"/>
    </source>
</evidence>
<dbReference type="SUPFAM" id="SSF81660">
    <property type="entry name" value="Metal cation-transporting ATPase, ATP-binding domain N"/>
    <property type="match status" value="1"/>
</dbReference>
<keyword evidence="6" id="KW-1133">Transmembrane helix</keyword>
<dbReference type="EMBL" id="UYRV01008103">
    <property type="protein sequence ID" value="VDK55229.1"/>
    <property type="molecule type" value="Genomic_DNA"/>
</dbReference>
<sequence>MPAVETLGCVTVICSDKTGTLTKNEMTATCVVTPEGRRAEVTGIGYVVDGGRCTYEGEPIMGYSHQEFASIIETGLEGCRQHYKRVREMPFSSDTKYMSVQCDQNGQTVFFVKGALDRILQLCDSYLSSDATRKVNFLLMCLMSHIWTAS</sequence>
<keyword evidence="5" id="KW-1278">Translocase</keyword>
<keyword evidence="2" id="KW-0812">Transmembrane</keyword>
<evidence type="ECO:0008006" key="10">
    <source>
        <dbReference type="Google" id="ProtNLM"/>
    </source>
</evidence>
<evidence type="ECO:0000256" key="1">
    <source>
        <dbReference type="ARBA" id="ARBA00004141"/>
    </source>
</evidence>
<proteinExistence type="predicted"/>
<dbReference type="InterPro" id="IPR023299">
    <property type="entry name" value="ATPase_P-typ_cyto_dom_N"/>
</dbReference>
<evidence type="ECO:0000313" key="9">
    <source>
        <dbReference type="Proteomes" id="UP000271889"/>
    </source>
</evidence>
<evidence type="ECO:0000256" key="7">
    <source>
        <dbReference type="ARBA" id="ARBA00023136"/>
    </source>
</evidence>
<name>A0A3P6R2H7_CYLGO</name>